<evidence type="ECO:0000313" key="1">
    <source>
        <dbReference type="EMBL" id="POZ59934.1"/>
    </source>
</evidence>
<accession>A0A2S5DA65</accession>
<name>A0A2S5DA65_9NEIS</name>
<feature type="non-terminal residue" evidence="1">
    <location>
        <position position="1"/>
    </location>
</feature>
<sequence>DDVTVSSAQQGVVVQDGFESGLGAWQGSGEPITVTMAGVPVNGGEWTADTLSAYLRQRPSNAQDQTTRTVYDAA</sequence>
<protein>
    <submittedName>
        <fullName evidence="1">Uncharacterized protein</fullName>
    </submittedName>
</protein>
<dbReference type="RefSeq" id="WP_158253802.1">
    <property type="nucleotide sequence ID" value="NZ_PQWB01000212.1"/>
</dbReference>
<gene>
    <name evidence="1" type="ORF">C2I19_21575</name>
</gene>
<dbReference type="EMBL" id="PQWB01000212">
    <property type="protein sequence ID" value="POZ59934.1"/>
    <property type="molecule type" value="Genomic_DNA"/>
</dbReference>
<feature type="non-terminal residue" evidence="1">
    <location>
        <position position="74"/>
    </location>
</feature>
<proteinExistence type="predicted"/>
<evidence type="ECO:0000313" key="2">
    <source>
        <dbReference type="Proteomes" id="UP000237082"/>
    </source>
</evidence>
<comment type="caution">
    <text evidence="1">The sequence shown here is derived from an EMBL/GenBank/DDBJ whole genome shotgun (WGS) entry which is preliminary data.</text>
</comment>
<reference evidence="2" key="1">
    <citation type="submission" date="2018-02" db="EMBL/GenBank/DDBJ databases">
        <authorList>
            <person name="O'Hara-Hanley K."/>
            <person name="Soby S."/>
        </authorList>
    </citation>
    <scope>NUCLEOTIDE SEQUENCE [LARGE SCALE GENOMIC DNA]</scope>
    <source>
        <strain evidence="2">MWU14-2602</strain>
    </source>
</reference>
<organism evidence="1 2">
    <name type="scientific">Chromobacterium alticapitis</name>
    <dbReference type="NCBI Taxonomy" id="2073169"/>
    <lineage>
        <taxon>Bacteria</taxon>
        <taxon>Pseudomonadati</taxon>
        <taxon>Pseudomonadota</taxon>
        <taxon>Betaproteobacteria</taxon>
        <taxon>Neisseriales</taxon>
        <taxon>Chromobacteriaceae</taxon>
        <taxon>Chromobacterium</taxon>
    </lineage>
</organism>
<keyword evidence="2" id="KW-1185">Reference proteome</keyword>
<dbReference type="Proteomes" id="UP000237082">
    <property type="component" value="Unassembled WGS sequence"/>
</dbReference>
<dbReference type="AlphaFoldDB" id="A0A2S5DA65"/>